<feature type="compositionally biased region" description="Low complexity" evidence="2">
    <location>
        <begin position="134"/>
        <end position="154"/>
    </location>
</feature>
<evidence type="ECO:0000313" key="4">
    <source>
        <dbReference type="EMBL" id="ODV63479.1"/>
    </source>
</evidence>
<proteinExistence type="predicted"/>
<organism evidence="4 5">
    <name type="scientific">Ascoidea rubescens DSM 1968</name>
    <dbReference type="NCBI Taxonomy" id="1344418"/>
    <lineage>
        <taxon>Eukaryota</taxon>
        <taxon>Fungi</taxon>
        <taxon>Dikarya</taxon>
        <taxon>Ascomycota</taxon>
        <taxon>Saccharomycotina</taxon>
        <taxon>Saccharomycetes</taxon>
        <taxon>Ascoideaceae</taxon>
        <taxon>Ascoidea</taxon>
    </lineage>
</organism>
<protein>
    <recommendedName>
        <fullName evidence="3">C2H2-type domain-containing protein</fullName>
    </recommendedName>
</protein>
<feature type="region of interest" description="Disordered" evidence="2">
    <location>
        <begin position="134"/>
        <end position="168"/>
    </location>
</feature>
<name>A0A1D2VPF8_9ASCO</name>
<reference evidence="5" key="1">
    <citation type="submission" date="2016-05" db="EMBL/GenBank/DDBJ databases">
        <title>Comparative genomics of biotechnologically important yeasts.</title>
        <authorList>
            <consortium name="DOE Joint Genome Institute"/>
            <person name="Riley R."/>
            <person name="Haridas S."/>
            <person name="Wolfe K.H."/>
            <person name="Lopes M.R."/>
            <person name="Hittinger C.T."/>
            <person name="Goker M."/>
            <person name="Salamov A."/>
            <person name="Wisecaver J."/>
            <person name="Long T.M."/>
            <person name="Aerts A.L."/>
            <person name="Barry K."/>
            <person name="Choi C."/>
            <person name="Clum A."/>
            <person name="Coughlan A.Y."/>
            <person name="Deshpande S."/>
            <person name="Douglass A.P."/>
            <person name="Hanson S.J."/>
            <person name="Klenk H.-P."/>
            <person name="Labutti K."/>
            <person name="Lapidus A."/>
            <person name="Lindquist E."/>
            <person name="Lipzen A."/>
            <person name="Meier-Kolthoff J.P."/>
            <person name="Ohm R.A."/>
            <person name="Otillar R.P."/>
            <person name="Pangilinan J."/>
            <person name="Peng Y."/>
            <person name="Rokas A."/>
            <person name="Rosa C.A."/>
            <person name="Scheuner C."/>
            <person name="Sibirny A.A."/>
            <person name="Slot J.C."/>
            <person name="Stielow J.B."/>
            <person name="Sun H."/>
            <person name="Kurtzman C.P."/>
            <person name="Blackwell M."/>
            <person name="Grigoriev I.V."/>
            <person name="Jeffries T.W."/>
        </authorList>
    </citation>
    <scope>NUCLEOTIDE SEQUENCE [LARGE SCALE GENOMIC DNA]</scope>
    <source>
        <strain evidence="5">DSM 1968</strain>
    </source>
</reference>
<keyword evidence="1" id="KW-0863">Zinc-finger</keyword>
<dbReference type="FunCoup" id="A0A1D2VPF8">
    <property type="interactions" value="156"/>
</dbReference>
<dbReference type="PROSITE" id="PS50157">
    <property type="entry name" value="ZINC_FINGER_C2H2_2"/>
    <property type="match status" value="1"/>
</dbReference>
<dbReference type="InParanoid" id="A0A1D2VPF8"/>
<dbReference type="Proteomes" id="UP000095038">
    <property type="component" value="Unassembled WGS sequence"/>
</dbReference>
<dbReference type="RefSeq" id="XP_020049786.1">
    <property type="nucleotide sequence ID" value="XM_020192238.1"/>
</dbReference>
<dbReference type="EMBL" id="KV454475">
    <property type="protein sequence ID" value="ODV63479.1"/>
    <property type="molecule type" value="Genomic_DNA"/>
</dbReference>
<keyword evidence="5" id="KW-1185">Reference proteome</keyword>
<gene>
    <name evidence="4" type="ORF">ASCRUDRAFT_73325</name>
</gene>
<dbReference type="Gene3D" id="3.30.160.60">
    <property type="entry name" value="Classic Zinc Finger"/>
    <property type="match status" value="1"/>
</dbReference>
<dbReference type="STRING" id="1344418.A0A1D2VPF8"/>
<accession>A0A1D2VPF8</accession>
<evidence type="ECO:0000256" key="2">
    <source>
        <dbReference type="SAM" id="MobiDB-lite"/>
    </source>
</evidence>
<dbReference type="AlphaFoldDB" id="A0A1D2VPF8"/>
<sequence>MEPNNSAVTIVNGYKIPNDNLLPMVSPVKVLIPSSSSCSLALPPLKSLIRISNSYFNEADYYLNSKNHQNQNQKIILPPLNIKPAIGNNNTNKFNPVFNLDFQQRSLDYTSGIPPLLSSSPVSASSPLYFSSPSNSPFNSPSNSPPYSASYSSSQDSETKKAKKSSRKRKQCPICNKFFLNLTTHKSRHLAEELRPYICENCHRGFSRQNDLLRHSKKHLKDNIDINNLINSPNNSNNILLNNNIITDKNCLNNGIFICPFADLNNINHNNSHAHSHSHDHDHDISSSDEENVFKIHNEQVCHPTGIFSRCDTFKNHLKALHFQYPIGTKKKDRKFVSGYCKNCGLSVLNVDLWLNQHIMNNKCPGIINKL</sequence>
<dbReference type="SMART" id="SM00355">
    <property type="entry name" value="ZnF_C2H2"/>
    <property type="match status" value="2"/>
</dbReference>
<dbReference type="OrthoDB" id="10018191at2759"/>
<dbReference type="GO" id="GO:0008270">
    <property type="term" value="F:zinc ion binding"/>
    <property type="evidence" value="ECO:0007669"/>
    <property type="project" value="UniProtKB-KW"/>
</dbReference>
<keyword evidence="1" id="KW-0862">Zinc</keyword>
<dbReference type="GeneID" id="30965874"/>
<dbReference type="InterPro" id="IPR013087">
    <property type="entry name" value="Znf_C2H2_type"/>
</dbReference>
<keyword evidence="1" id="KW-0479">Metal-binding</keyword>
<dbReference type="InterPro" id="IPR036236">
    <property type="entry name" value="Znf_C2H2_sf"/>
</dbReference>
<feature type="domain" description="C2H2-type" evidence="3">
    <location>
        <begin position="197"/>
        <end position="224"/>
    </location>
</feature>
<evidence type="ECO:0000313" key="5">
    <source>
        <dbReference type="Proteomes" id="UP000095038"/>
    </source>
</evidence>
<dbReference type="SUPFAM" id="SSF57667">
    <property type="entry name" value="beta-beta-alpha zinc fingers"/>
    <property type="match status" value="1"/>
</dbReference>
<evidence type="ECO:0000259" key="3">
    <source>
        <dbReference type="PROSITE" id="PS50157"/>
    </source>
</evidence>
<evidence type="ECO:0000256" key="1">
    <source>
        <dbReference type="PROSITE-ProRule" id="PRU00042"/>
    </source>
</evidence>
<dbReference type="PROSITE" id="PS00028">
    <property type="entry name" value="ZINC_FINGER_C2H2_1"/>
    <property type="match status" value="1"/>
</dbReference>